<proteinExistence type="inferred from homology"/>
<evidence type="ECO:0000256" key="6">
    <source>
        <dbReference type="ARBA" id="ARBA00049153"/>
    </source>
</evidence>
<dbReference type="Gene3D" id="3.40.50.450">
    <property type="match status" value="1"/>
</dbReference>
<comment type="catalytic activity">
    <reaction evidence="5">
        <text>N(6)-(dimethylallyl)adenosine 5'-phosphate + H2O = N(6)-dimethylallyladenine + D-ribose 5-phosphate</text>
        <dbReference type="Rhea" id="RHEA:48560"/>
        <dbReference type="ChEBI" id="CHEBI:15377"/>
        <dbReference type="ChEBI" id="CHEBI:17660"/>
        <dbReference type="ChEBI" id="CHEBI:57526"/>
        <dbReference type="ChEBI" id="CHEBI:78346"/>
        <dbReference type="EC" id="3.2.2.n1"/>
    </reaction>
</comment>
<reference evidence="7 8" key="1">
    <citation type="submission" date="2019-07" db="EMBL/GenBank/DDBJ databases">
        <title>WGS assembly of Gossypium tomentosum.</title>
        <authorList>
            <person name="Chen Z.J."/>
            <person name="Sreedasyam A."/>
            <person name="Ando A."/>
            <person name="Song Q."/>
            <person name="De L."/>
            <person name="Hulse-Kemp A."/>
            <person name="Ding M."/>
            <person name="Ye W."/>
            <person name="Kirkbride R."/>
            <person name="Jenkins J."/>
            <person name="Plott C."/>
            <person name="Lovell J."/>
            <person name="Lin Y.-M."/>
            <person name="Vaughn R."/>
            <person name="Liu B."/>
            <person name="Li W."/>
            <person name="Simpson S."/>
            <person name="Scheffler B."/>
            <person name="Saski C."/>
            <person name="Grover C."/>
            <person name="Hu G."/>
            <person name="Conover J."/>
            <person name="Carlson J."/>
            <person name="Shu S."/>
            <person name="Boston L."/>
            <person name="Williams M."/>
            <person name="Peterson D."/>
            <person name="Mcgee K."/>
            <person name="Jones D."/>
            <person name="Wendel J."/>
            <person name="Stelly D."/>
            <person name="Grimwood J."/>
            <person name="Schmutz J."/>
        </authorList>
    </citation>
    <scope>NUCLEOTIDE SEQUENCE [LARGE SCALE GENOMIC DNA]</scope>
    <source>
        <strain evidence="7">7179.01</strain>
    </source>
</reference>
<keyword evidence="8" id="KW-1185">Reference proteome</keyword>
<name>A0A5D2I7Z0_GOSTO</name>
<comment type="function">
    <text evidence="4">Cytokinin-activating enzyme working in the direct activation pathway. Phosphoribohydrolase that converts inactive cytokinin nucleotides to the biologically active free-base forms.</text>
</comment>
<dbReference type="GO" id="GO:0009691">
    <property type="term" value="P:cytokinin biosynthetic process"/>
    <property type="evidence" value="ECO:0007669"/>
    <property type="project" value="UniProtKB-KW"/>
</dbReference>
<dbReference type="SUPFAM" id="SSF102405">
    <property type="entry name" value="MCP/YpsA-like"/>
    <property type="match status" value="1"/>
</dbReference>
<dbReference type="EMBL" id="CM017634">
    <property type="protein sequence ID" value="TYH38495.1"/>
    <property type="molecule type" value="Genomic_DNA"/>
</dbReference>
<dbReference type="AlphaFoldDB" id="A0A5D2I7Z0"/>
<dbReference type="Pfam" id="PF03641">
    <property type="entry name" value="Lysine_decarbox"/>
    <property type="match status" value="1"/>
</dbReference>
<comment type="similarity">
    <text evidence="1">Belongs to the LOG family.</text>
</comment>
<evidence type="ECO:0000313" key="7">
    <source>
        <dbReference type="EMBL" id="TYH38495.1"/>
    </source>
</evidence>
<dbReference type="InterPro" id="IPR031100">
    <property type="entry name" value="LOG_fam"/>
</dbReference>
<evidence type="ECO:0000256" key="2">
    <source>
        <dbReference type="ARBA" id="ARBA00012205"/>
    </source>
</evidence>
<organism evidence="7 8">
    <name type="scientific">Gossypium tomentosum</name>
    <name type="common">Hawaiian cotton</name>
    <name type="synonym">Gossypium sandvicense</name>
    <dbReference type="NCBI Taxonomy" id="34277"/>
    <lineage>
        <taxon>Eukaryota</taxon>
        <taxon>Viridiplantae</taxon>
        <taxon>Streptophyta</taxon>
        <taxon>Embryophyta</taxon>
        <taxon>Tracheophyta</taxon>
        <taxon>Spermatophyta</taxon>
        <taxon>Magnoliopsida</taxon>
        <taxon>eudicotyledons</taxon>
        <taxon>Gunneridae</taxon>
        <taxon>Pentapetalae</taxon>
        <taxon>rosids</taxon>
        <taxon>malvids</taxon>
        <taxon>Malvales</taxon>
        <taxon>Malvaceae</taxon>
        <taxon>Malvoideae</taxon>
        <taxon>Gossypium</taxon>
    </lineage>
</organism>
<dbReference type="EC" id="3.2.2.n1" evidence="2"/>
<evidence type="ECO:0000256" key="1">
    <source>
        <dbReference type="ARBA" id="ARBA00006763"/>
    </source>
</evidence>
<gene>
    <name evidence="7" type="ORF">ES332_D12G113200v1</name>
</gene>
<dbReference type="PANTHER" id="PTHR31223">
    <property type="entry name" value="LOG FAMILY PROTEIN YJL055W"/>
    <property type="match status" value="1"/>
</dbReference>
<dbReference type="PANTHER" id="PTHR31223:SF70">
    <property type="entry name" value="LOG FAMILY PROTEIN YJL055W"/>
    <property type="match status" value="1"/>
</dbReference>
<keyword evidence="3" id="KW-0203">Cytokinin biosynthesis</keyword>
<sequence>MGLMGSVATSTYVKGSSSFGINRKSIQKNALCGPTIDKELPIWSIPERLGLMFETDYTFITFPRGFGTIEEIFCITSWSYFFKHKKKLISLLNVNGYYNNLHSFLDNVVKSGFVFSEVRNVLIFAATVDELFVKLQAFEYHTDLITQQIFESRQKEILTSKKWI</sequence>
<evidence type="ECO:0000313" key="8">
    <source>
        <dbReference type="Proteomes" id="UP000322667"/>
    </source>
</evidence>
<protein>
    <recommendedName>
        <fullName evidence="2">cytokinin riboside 5'-monophosphate phosphoribohydrolase</fullName>
        <ecNumber evidence="2">3.2.2.n1</ecNumber>
    </recommendedName>
</protein>
<comment type="catalytic activity">
    <reaction evidence="6">
        <text>9-ribosyl-trans-zeatin 5'-phosphate + H2O = trans-zeatin + D-ribose 5-phosphate</text>
        <dbReference type="Rhea" id="RHEA:48564"/>
        <dbReference type="ChEBI" id="CHEBI:15377"/>
        <dbReference type="ChEBI" id="CHEBI:16522"/>
        <dbReference type="ChEBI" id="CHEBI:78346"/>
        <dbReference type="ChEBI" id="CHEBI:87947"/>
        <dbReference type="EC" id="3.2.2.n1"/>
    </reaction>
</comment>
<dbReference type="GO" id="GO:0005829">
    <property type="term" value="C:cytosol"/>
    <property type="evidence" value="ECO:0007669"/>
    <property type="project" value="TreeGrafter"/>
</dbReference>
<accession>A0A5D2I7Z0</accession>
<dbReference type="Proteomes" id="UP000322667">
    <property type="component" value="Chromosome D12"/>
</dbReference>
<evidence type="ECO:0000256" key="3">
    <source>
        <dbReference type="ARBA" id="ARBA00022712"/>
    </source>
</evidence>
<evidence type="ECO:0000256" key="4">
    <source>
        <dbReference type="ARBA" id="ARBA00024884"/>
    </source>
</evidence>
<dbReference type="GO" id="GO:0016799">
    <property type="term" value="F:hydrolase activity, hydrolyzing N-glycosyl compounds"/>
    <property type="evidence" value="ECO:0007669"/>
    <property type="project" value="TreeGrafter"/>
</dbReference>
<evidence type="ECO:0000256" key="5">
    <source>
        <dbReference type="ARBA" id="ARBA00047718"/>
    </source>
</evidence>